<dbReference type="InterPro" id="IPR017946">
    <property type="entry name" value="PLC-like_Pdiesterase_TIM-brl"/>
</dbReference>
<feature type="domain" description="GP-PDE" evidence="2">
    <location>
        <begin position="240"/>
        <end position="520"/>
    </location>
</feature>
<proteinExistence type="predicted"/>
<dbReference type="InterPro" id="IPR030395">
    <property type="entry name" value="GP_PDE_dom"/>
</dbReference>
<dbReference type="GO" id="GO:0047389">
    <property type="term" value="F:glycerophosphocholine phosphodiesterase activity"/>
    <property type="evidence" value="ECO:0007669"/>
    <property type="project" value="TreeGrafter"/>
</dbReference>
<evidence type="ECO:0000313" key="4">
    <source>
        <dbReference type="Proteomes" id="UP001210925"/>
    </source>
</evidence>
<keyword evidence="4" id="KW-1185">Reference proteome</keyword>
<protein>
    <submittedName>
        <fullName evidence="3">Glycerophosphocholine phosphodiesterase</fullName>
    </submittedName>
</protein>
<name>A0AAD5UIP0_9FUNG</name>
<dbReference type="PANTHER" id="PTHR22958">
    <property type="entry name" value="GLYCEROPHOSPHORYL DIESTER PHOSPHODIESTERASE"/>
    <property type="match status" value="1"/>
</dbReference>
<dbReference type="Gene3D" id="3.20.20.190">
    <property type="entry name" value="Phosphatidylinositol (PI) phosphodiesterase"/>
    <property type="match status" value="1"/>
</dbReference>
<dbReference type="InterPro" id="IPR057506">
    <property type="entry name" value="C2_GPCPD1"/>
</dbReference>
<dbReference type="SUPFAM" id="SSF51695">
    <property type="entry name" value="PLC-like phosphodiesterases"/>
    <property type="match status" value="1"/>
</dbReference>
<evidence type="ECO:0000313" key="3">
    <source>
        <dbReference type="EMBL" id="KAJ3258552.1"/>
    </source>
</evidence>
<organism evidence="3 4">
    <name type="scientific">Boothiomyces macroporosus</name>
    <dbReference type="NCBI Taxonomy" id="261099"/>
    <lineage>
        <taxon>Eukaryota</taxon>
        <taxon>Fungi</taxon>
        <taxon>Fungi incertae sedis</taxon>
        <taxon>Chytridiomycota</taxon>
        <taxon>Chytridiomycota incertae sedis</taxon>
        <taxon>Chytridiomycetes</taxon>
        <taxon>Rhizophydiales</taxon>
        <taxon>Terramycetaceae</taxon>
        <taxon>Boothiomyces</taxon>
    </lineage>
</organism>
<evidence type="ECO:0000259" key="2">
    <source>
        <dbReference type="PROSITE" id="PS51704"/>
    </source>
</evidence>
<dbReference type="EMBL" id="JADGKB010000026">
    <property type="protein sequence ID" value="KAJ3258552.1"/>
    <property type="molecule type" value="Genomic_DNA"/>
</dbReference>
<dbReference type="GO" id="GO:0046475">
    <property type="term" value="P:glycerophospholipid catabolic process"/>
    <property type="evidence" value="ECO:0007669"/>
    <property type="project" value="TreeGrafter"/>
</dbReference>
<dbReference type="PANTHER" id="PTHR22958:SF1">
    <property type="entry name" value="GLYCEROPHOSPHOCHOLINE PHOSPHODIESTERASE GPCPD1"/>
    <property type="match status" value="1"/>
</dbReference>
<evidence type="ECO:0000256" key="1">
    <source>
        <dbReference type="ARBA" id="ARBA00022801"/>
    </source>
</evidence>
<sequence>MASDQERLEAAVKSGMKDQVSQILSSATDINVSAAYELAVYNAQHELIKVIGADSRFKPAPVLQTPTEILLSGRKILNSENLIACHLGSFDLRNDTKQVSVEGLEDFKLKIHSKQGKPVSIDLHPVEILFTDFKDKVSSYFYFLTENVGQTVIEFDFLVGGKVCAKAVQKLNTTPDSLWNEKKPIGGRLEVPVYTFDMGIIGNVTLEYTVVKPCVGGTDERDPFGGSKTVLVGHRGAGANRKINIEGKSRLQLGENTVQSLIKGGEFGAEFVEFDVQLTQDHIPVIYHDFTTTEWGVHNPVSNIKFNDFVGNRPKLSRRNSSSNFNKNVEMATIKPNGAGTIQSAFCSLLQVFQKVPLKTGFNIEVKYPNLEEAQDETLNNAEINTFCDEILKVVFRNAGKRKLYFSSFHPEMCLLLRMKQKKYPVFYLTVAGAQKYYDVRLNSLADAVQVALDFKLDGVVTYCGPLIDCPALIKKIQNLGLNILSYGGKNNNIEDARIQVNAGINGIIVDNVPDIFRVINQQKE</sequence>
<dbReference type="Proteomes" id="UP001210925">
    <property type="component" value="Unassembled WGS sequence"/>
</dbReference>
<dbReference type="Pfam" id="PF25329">
    <property type="entry name" value="C2_GDE1"/>
    <property type="match status" value="1"/>
</dbReference>
<comment type="caution">
    <text evidence="3">The sequence shown here is derived from an EMBL/GenBank/DDBJ whole genome shotgun (WGS) entry which is preliminary data.</text>
</comment>
<keyword evidence="1" id="KW-0378">Hydrolase</keyword>
<dbReference type="Pfam" id="PF03009">
    <property type="entry name" value="GDPD"/>
    <property type="match status" value="1"/>
</dbReference>
<dbReference type="PROSITE" id="PS51704">
    <property type="entry name" value="GP_PDE"/>
    <property type="match status" value="1"/>
</dbReference>
<dbReference type="InterPro" id="IPR051578">
    <property type="entry name" value="GDPD"/>
</dbReference>
<reference evidence="3" key="1">
    <citation type="submission" date="2020-05" db="EMBL/GenBank/DDBJ databases">
        <title>Phylogenomic resolution of chytrid fungi.</title>
        <authorList>
            <person name="Stajich J.E."/>
            <person name="Amses K."/>
            <person name="Simmons R."/>
            <person name="Seto K."/>
            <person name="Myers J."/>
            <person name="Bonds A."/>
            <person name="Quandt C.A."/>
            <person name="Barry K."/>
            <person name="Liu P."/>
            <person name="Grigoriev I."/>
            <person name="Longcore J.E."/>
            <person name="James T.Y."/>
        </authorList>
    </citation>
    <scope>NUCLEOTIDE SEQUENCE</scope>
    <source>
        <strain evidence="3">PLAUS21</strain>
    </source>
</reference>
<dbReference type="AlphaFoldDB" id="A0AAD5UIP0"/>
<gene>
    <name evidence="3" type="primary">GDE1</name>
    <name evidence="3" type="ORF">HK103_003512</name>
</gene>
<accession>A0AAD5UIP0</accession>